<dbReference type="OrthoDB" id="9796589at2"/>
<comment type="caution">
    <text evidence="4">The sequence shown here is derived from an EMBL/GenBank/DDBJ whole genome shotgun (WGS) entry which is preliminary data.</text>
</comment>
<dbReference type="RefSeq" id="WP_137064149.1">
    <property type="nucleotide sequence ID" value="NZ_CP040748.1"/>
</dbReference>
<dbReference type="PANTHER" id="PTHR43841:SF3">
    <property type="entry name" value="(3R)-HYDROXYACYL-ACP DEHYDRATASE SUBUNIT HADB"/>
    <property type="match status" value="1"/>
</dbReference>
<evidence type="ECO:0000313" key="4">
    <source>
        <dbReference type="EMBL" id="TKI63684.1"/>
    </source>
</evidence>
<dbReference type="InterPro" id="IPR029069">
    <property type="entry name" value="HotDog_dom_sf"/>
</dbReference>
<dbReference type="EMBL" id="SZPY01000001">
    <property type="protein sequence ID" value="TKI63684.1"/>
    <property type="molecule type" value="Genomic_DNA"/>
</dbReference>
<dbReference type="Proteomes" id="UP000307808">
    <property type="component" value="Unassembled WGS sequence"/>
</dbReference>
<evidence type="ECO:0000256" key="1">
    <source>
        <dbReference type="ARBA" id="ARBA00005254"/>
    </source>
</evidence>
<feature type="domain" description="MaoC-like" evidence="3">
    <location>
        <begin position="196"/>
        <end position="274"/>
    </location>
</feature>
<evidence type="ECO:0000256" key="2">
    <source>
        <dbReference type="SAM" id="MobiDB-lite"/>
    </source>
</evidence>
<proteinExistence type="inferred from homology"/>
<accession>A0A4U2YRV9</accession>
<evidence type="ECO:0000259" key="3">
    <source>
        <dbReference type="Pfam" id="PF01575"/>
    </source>
</evidence>
<organism evidence="4 5">
    <name type="scientific">Nocardioides jishulii</name>
    <dbReference type="NCBI Taxonomy" id="2575440"/>
    <lineage>
        <taxon>Bacteria</taxon>
        <taxon>Bacillati</taxon>
        <taxon>Actinomycetota</taxon>
        <taxon>Actinomycetes</taxon>
        <taxon>Propionibacteriales</taxon>
        <taxon>Nocardioidaceae</taxon>
        <taxon>Nocardioides</taxon>
    </lineage>
</organism>
<dbReference type="PANTHER" id="PTHR43841">
    <property type="entry name" value="3-HYDROXYACYL-THIOESTER DEHYDRATASE HTDX-RELATED"/>
    <property type="match status" value="1"/>
</dbReference>
<reference evidence="4 5" key="1">
    <citation type="submission" date="2019-04" db="EMBL/GenBank/DDBJ databases">
        <authorList>
            <person name="Dong K."/>
        </authorList>
    </citation>
    <scope>NUCLEOTIDE SEQUENCE [LARGE SCALE GENOMIC DNA]</scope>
    <source>
        <strain evidence="5">dk3543</strain>
    </source>
</reference>
<dbReference type="InterPro" id="IPR002539">
    <property type="entry name" value="MaoC-like_dom"/>
</dbReference>
<dbReference type="AlphaFoldDB" id="A0A4U2YRV9"/>
<gene>
    <name evidence="4" type="ORF">FC770_00380</name>
</gene>
<name>A0A4U2YRV9_9ACTN</name>
<feature type="compositionally biased region" description="Pro residues" evidence="2">
    <location>
        <begin position="143"/>
        <end position="164"/>
    </location>
</feature>
<keyword evidence="5" id="KW-1185">Reference proteome</keyword>
<dbReference type="Pfam" id="PF01575">
    <property type="entry name" value="MaoC_dehydratas"/>
    <property type="match status" value="1"/>
</dbReference>
<dbReference type="Gene3D" id="3.10.129.10">
    <property type="entry name" value="Hotdog Thioesterase"/>
    <property type="match status" value="2"/>
</dbReference>
<evidence type="ECO:0000313" key="5">
    <source>
        <dbReference type="Proteomes" id="UP000307808"/>
    </source>
</evidence>
<comment type="similarity">
    <text evidence="1">Belongs to the enoyl-CoA hydratase/isomerase family.</text>
</comment>
<protein>
    <recommendedName>
        <fullName evidence="3">MaoC-like domain-containing protein</fullName>
    </recommendedName>
</protein>
<dbReference type="SUPFAM" id="SSF54637">
    <property type="entry name" value="Thioesterase/thiol ester dehydrase-isomerase"/>
    <property type="match status" value="2"/>
</dbReference>
<feature type="region of interest" description="Disordered" evidence="2">
    <location>
        <begin position="133"/>
        <end position="171"/>
    </location>
</feature>
<sequence length="313" mass="33245">MPSRLPVEPGLVHLLARAVGDEAAARDALATAPGQAATLPLTWTRAMAEHFDDADELRAWPGGAPTPVGGSTGQLHAEQHFELLRPVPMGTTLSVRTEAGRTWHREGRSGALEFAELVTDFVDDHGEVLVRSRKVGVRRGPPAAGPPAASPAPPRHEPATPPPTEQREHPALRPGARDLWGWGVGDAHTACLTPVLTRADVARYAGVTGDVNLVHVDDTVALRAGHPRVLAHGMLTMGLTASHLTALVGHHRVRRFGGRFAAPVLVDDRLDCTVGLARLDDEVSPWVDLTVETRRGDGTAVFLGAAQVDRPGP</sequence>